<dbReference type="AlphaFoldDB" id="A0A6V7XR21"/>
<dbReference type="SUPFAM" id="SSF55797">
    <property type="entry name" value="PR-1-like"/>
    <property type="match status" value="1"/>
</dbReference>
<dbReference type="InterPro" id="IPR001283">
    <property type="entry name" value="CRISP-related"/>
</dbReference>
<reference evidence="3 4" key="1">
    <citation type="submission" date="2020-08" db="EMBL/GenBank/DDBJ databases">
        <authorList>
            <person name="Koutsovoulos G."/>
            <person name="Danchin GJ E."/>
        </authorList>
    </citation>
    <scope>NUCLEOTIDE SEQUENCE [LARGE SCALE GENOMIC DNA]</scope>
</reference>
<dbReference type="EMBL" id="CAJEWN010002056">
    <property type="protein sequence ID" value="CAD2201702.1"/>
    <property type="molecule type" value="Genomic_DNA"/>
</dbReference>
<comment type="caution">
    <text evidence="3">The sequence shown here is derived from an EMBL/GenBank/DDBJ whole genome shotgun (WGS) entry which is preliminary data.</text>
</comment>
<accession>A0A6V7XR21</accession>
<dbReference type="SMART" id="SM00198">
    <property type="entry name" value="SCP"/>
    <property type="match status" value="1"/>
</dbReference>
<dbReference type="Proteomes" id="UP000580250">
    <property type="component" value="Unassembled WGS sequence"/>
</dbReference>
<keyword evidence="1" id="KW-0732">Signal</keyword>
<dbReference type="InterPro" id="IPR002413">
    <property type="entry name" value="V5_allergen-like"/>
</dbReference>
<evidence type="ECO:0000259" key="2">
    <source>
        <dbReference type="SMART" id="SM00198"/>
    </source>
</evidence>
<dbReference type="PRINTS" id="PR00838">
    <property type="entry name" value="V5ALLERGEN"/>
</dbReference>
<dbReference type="PROSITE" id="PS01010">
    <property type="entry name" value="CRISP_2"/>
    <property type="match status" value="1"/>
</dbReference>
<gene>
    <name evidence="3" type="ORF">MENT_LOCUS55276</name>
</gene>
<feature type="chain" id="PRO_5028212886" description="SCP domain-containing protein" evidence="1">
    <location>
        <begin position="22"/>
        <end position="202"/>
    </location>
</feature>
<dbReference type="InterPro" id="IPR035940">
    <property type="entry name" value="CAP_sf"/>
</dbReference>
<dbReference type="PANTHER" id="PTHR10334">
    <property type="entry name" value="CYSTEINE-RICH SECRETORY PROTEIN-RELATED"/>
    <property type="match status" value="1"/>
</dbReference>
<dbReference type="GO" id="GO:0005576">
    <property type="term" value="C:extracellular region"/>
    <property type="evidence" value="ECO:0007669"/>
    <property type="project" value="InterPro"/>
</dbReference>
<sequence>MNKKLILLIFTTLIISTAVNALSNADQRIIVDCHNNYRSQLANGKTQNHTGNMPQGANIKQLSYSKEVEKSAEKWAEKCTMNHSHGNYGENLFMSSNSKTKTADALIYACNAWWAEVKNIGIQGNLIMDRSLPGNGHATQMAWATTSQIGCALARCPDSKWKTYLVCQYNPYGNVLGRSIYEKGKPCSGCGNNKCNSNGLCK</sequence>
<dbReference type="Pfam" id="PF00188">
    <property type="entry name" value="CAP"/>
    <property type="match status" value="1"/>
</dbReference>
<evidence type="ECO:0000313" key="3">
    <source>
        <dbReference type="EMBL" id="CAD2201702.1"/>
    </source>
</evidence>
<organism evidence="3 4">
    <name type="scientific">Meloidogyne enterolobii</name>
    <name type="common">Root-knot nematode worm</name>
    <name type="synonym">Meloidogyne mayaguensis</name>
    <dbReference type="NCBI Taxonomy" id="390850"/>
    <lineage>
        <taxon>Eukaryota</taxon>
        <taxon>Metazoa</taxon>
        <taxon>Ecdysozoa</taxon>
        <taxon>Nematoda</taxon>
        <taxon>Chromadorea</taxon>
        <taxon>Rhabditida</taxon>
        <taxon>Tylenchina</taxon>
        <taxon>Tylenchomorpha</taxon>
        <taxon>Tylenchoidea</taxon>
        <taxon>Meloidogynidae</taxon>
        <taxon>Meloidogyninae</taxon>
        <taxon>Meloidogyne</taxon>
    </lineage>
</organism>
<feature type="domain" description="SCP" evidence="2">
    <location>
        <begin position="25"/>
        <end position="177"/>
    </location>
</feature>
<dbReference type="PRINTS" id="PR00837">
    <property type="entry name" value="V5TPXLIKE"/>
</dbReference>
<proteinExistence type="predicted"/>
<feature type="signal peptide" evidence="1">
    <location>
        <begin position="1"/>
        <end position="21"/>
    </location>
</feature>
<evidence type="ECO:0000313" key="4">
    <source>
        <dbReference type="Proteomes" id="UP000580250"/>
    </source>
</evidence>
<dbReference type="Gene3D" id="3.40.33.10">
    <property type="entry name" value="CAP"/>
    <property type="match status" value="1"/>
</dbReference>
<evidence type="ECO:0000256" key="1">
    <source>
        <dbReference type="SAM" id="SignalP"/>
    </source>
</evidence>
<dbReference type="OrthoDB" id="5874910at2759"/>
<dbReference type="InterPro" id="IPR018244">
    <property type="entry name" value="Allrgn_V5/Tpx1_CS"/>
</dbReference>
<dbReference type="CDD" id="cd05380">
    <property type="entry name" value="CAP_euk"/>
    <property type="match status" value="1"/>
</dbReference>
<dbReference type="InterPro" id="IPR014044">
    <property type="entry name" value="CAP_dom"/>
</dbReference>
<protein>
    <recommendedName>
        <fullName evidence="2">SCP domain-containing protein</fullName>
    </recommendedName>
</protein>
<name>A0A6V7XR21_MELEN</name>